<dbReference type="InterPro" id="IPR050597">
    <property type="entry name" value="Cytochrome_c_Oxidase_Subunit"/>
</dbReference>
<evidence type="ECO:0000256" key="6">
    <source>
        <dbReference type="SAM" id="Phobius"/>
    </source>
</evidence>
<keyword evidence="2 4" id="KW-0479">Metal-binding</keyword>
<dbReference type="PROSITE" id="PS51007">
    <property type="entry name" value="CYTC"/>
    <property type="match status" value="2"/>
</dbReference>
<dbReference type="Gene3D" id="1.10.760.10">
    <property type="entry name" value="Cytochrome c-like domain"/>
    <property type="match status" value="2"/>
</dbReference>
<dbReference type="Proteomes" id="UP000316008">
    <property type="component" value="Unassembled WGS sequence"/>
</dbReference>
<dbReference type="SUPFAM" id="SSF46626">
    <property type="entry name" value="Cytochrome c"/>
    <property type="match status" value="2"/>
</dbReference>
<dbReference type="GO" id="GO:0009055">
    <property type="term" value="F:electron transfer activity"/>
    <property type="evidence" value="ECO:0007669"/>
    <property type="project" value="InterPro"/>
</dbReference>
<dbReference type="Pfam" id="PF13442">
    <property type="entry name" value="Cytochrome_CBB3"/>
    <property type="match status" value="2"/>
</dbReference>
<dbReference type="OrthoDB" id="9811281at2"/>
<evidence type="ECO:0000313" key="8">
    <source>
        <dbReference type="EMBL" id="TSJ44954.1"/>
    </source>
</evidence>
<keyword evidence="3 4" id="KW-0408">Iron</keyword>
<feature type="domain" description="Cytochrome c" evidence="7">
    <location>
        <begin position="17"/>
        <end position="112"/>
    </location>
</feature>
<feature type="transmembrane region" description="Helical" evidence="6">
    <location>
        <begin position="181"/>
        <end position="201"/>
    </location>
</feature>
<feature type="transmembrane region" description="Helical" evidence="6">
    <location>
        <begin position="301"/>
        <end position="323"/>
    </location>
</feature>
<evidence type="ECO:0000313" key="9">
    <source>
        <dbReference type="Proteomes" id="UP000316008"/>
    </source>
</evidence>
<evidence type="ECO:0000256" key="2">
    <source>
        <dbReference type="ARBA" id="ARBA00022723"/>
    </source>
</evidence>
<dbReference type="PANTHER" id="PTHR33751:SF1">
    <property type="entry name" value="CBB3-TYPE CYTOCHROME C OXIDASE SUBUNIT FIXP"/>
    <property type="match status" value="1"/>
</dbReference>
<evidence type="ECO:0000256" key="4">
    <source>
        <dbReference type="PROSITE-ProRule" id="PRU00433"/>
    </source>
</evidence>
<keyword evidence="6" id="KW-0472">Membrane</keyword>
<protein>
    <submittedName>
        <fullName evidence="8">C-type cytochrome</fullName>
    </submittedName>
</protein>
<gene>
    <name evidence="8" type="ORF">FO442_10180</name>
</gene>
<dbReference type="Pfam" id="PF14715">
    <property type="entry name" value="FixP_N"/>
    <property type="match status" value="1"/>
</dbReference>
<evidence type="ECO:0000259" key="7">
    <source>
        <dbReference type="PROSITE" id="PS51007"/>
    </source>
</evidence>
<feature type="transmembrane region" description="Helical" evidence="6">
    <location>
        <begin position="221"/>
        <end position="240"/>
    </location>
</feature>
<evidence type="ECO:0000256" key="1">
    <source>
        <dbReference type="ARBA" id="ARBA00022617"/>
    </source>
</evidence>
<dbReference type="RefSeq" id="WP_144333076.1">
    <property type="nucleotide sequence ID" value="NZ_VLPL01000004.1"/>
</dbReference>
<dbReference type="Gene3D" id="6.10.280.130">
    <property type="match status" value="1"/>
</dbReference>
<dbReference type="GO" id="GO:0020037">
    <property type="term" value="F:heme binding"/>
    <property type="evidence" value="ECO:0007669"/>
    <property type="project" value="InterPro"/>
</dbReference>
<accession>A0A556MYF9</accession>
<keyword evidence="9" id="KW-1185">Reference proteome</keyword>
<dbReference type="InterPro" id="IPR036909">
    <property type="entry name" value="Cyt_c-like_dom_sf"/>
</dbReference>
<evidence type="ECO:0000256" key="5">
    <source>
        <dbReference type="SAM" id="Coils"/>
    </source>
</evidence>
<reference evidence="8 9" key="1">
    <citation type="submission" date="2019-07" db="EMBL/GenBank/DDBJ databases">
        <authorList>
            <person name="Huq M.A."/>
        </authorList>
    </citation>
    <scope>NUCLEOTIDE SEQUENCE [LARGE SCALE GENOMIC DNA]</scope>
    <source>
        <strain evidence="8 9">MAH-3</strain>
    </source>
</reference>
<name>A0A556MYF9_9FLAO</name>
<feature type="coiled-coil region" evidence="5">
    <location>
        <begin position="330"/>
        <end position="357"/>
    </location>
</feature>
<proteinExistence type="predicted"/>
<sequence length="459" mass="51566">MKMHQLLILAAMLLQTTGYSQGEALFKSKCNTCHAVDKNSTGPWLKGVKAKWNDAGEGTLLYEWVRNSKSLIAGGNSKMALAIKDFSGSEMPPQQASNEEIDQIMDYIDNYTPPLKTDPTAPKEVKLIPDYKGNLTIFYALGTLMIVLLLAIILMSSSILSFVKSDVFKQKLRDQEKLSKLLILLIGLGAAFFPGYSYGMSTPDPTNPAEAQYPWLLVEKFDLYVVIGIDLILLTVVLYLRGLFNDFYYMVYPRKVKAAKQSQKRAVKILVDSVPIEEESSILMDHEYDGIRELDNNLPPWWVWGFYASIIFAFIYIFNYHLFNTGDLQTEEYNKSMKQAQKEIDAYLKEAAMNVDENNVTLLSDQPALASGKQVFEINCTACHKDGSGDIGPNLTDNFWLYGNDIKTVFGTIKNGTSNGMPEHASKLNPIQLQQVASYVLSLKYKPGKEPQGKEFPKK</sequence>
<dbReference type="AlphaFoldDB" id="A0A556MYF9"/>
<dbReference type="GO" id="GO:0046872">
    <property type="term" value="F:metal ion binding"/>
    <property type="evidence" value="ECO:0007669"/>
    <property type="project" value="UniProtKB-KW"/>
</dbReference>
<dbReference type="InterPro" id="IPR009056">
    <property type="entry name" value="Cyt_c-like_dom"/>
</dbReference>
<keyword evidence="5" id="KW-0175">Coiled coil</keyword>
<dbReference type="PANTHER" id="PTHR33751">
    <property type="entry name" value="CBB3-TYPE CYTOCHROME C OXIDASE SUBUNIT FIXP"/>
    <property type="match status" value="1"/>
</dbReference>
<evidence type="ECO:0000256" key="3">
    <source>
        <dbReference type="ARBA" id="ARBA00023004"/>
    </source>
</evidence>
<comment type="caution">
    <text evidence="8">The sequence shown here is derived from an EMBL/GenBank/DDBJ whole genome shotgun (WGS) entry which is preliminary data.</text>
</comment>
<feature type="transmembrane region" description="Helical" evidence="6">
    <location>
        <begin position="137"/>
        <end position="160"/>
    </location>
</feature>
<keyword evidence="1 4" id="KW-0349">Heme</keyword>
<dbReference type="EMBL" id="VLPL01000004">
    <property type="protein sequence ID" value="TSJ44954.1"/>
    <property type="molecule type" value="Genomic_DNA"/>
</dbReference>
<keyword evidence="6" id="KW-1133">Transmembrane helix</keyword>
<feature type="domain" description="Cytochrome c" evidence="7">
    <location>
        <begin position="367"/>
        <end position="444"/>
    </location>
</feature>
<organism evidence="8 9">
    <name type="scientific">Fluviicola chungangensis</name>
    <dbReference type="NCBI Taxonomy" id="2597671"/>
    <lineage>
        <taxon>Bacteria</taxon>
        <taxon>Pseudomonadati</taxon>
        <taxon>Bacteroidota</taxon>
        <taxon>Flavobacteriia</taxon>
        <taxon>Flavobacteriales</taxon>
        <taxon>Crocinitomicaceae</taxon>
        <taxon>Fluviicola</taxon>
    </lineage>
</organism>
<dbReference type="InterPro" id="IPR032858">
    <property type="entry name" value="CcoP_N"/>
</dbReference>
<keyword evidence="6" id="KW-0812">Transmembrane</keyword>
<dbReference type="InterPro" id="IPR038414">
    <property type="entry name" value="CcoP_N_sf"/>
</dbReference>